<dbReference type="GO" id="GO:0004764">
    <property type="term" value="F:shikimate 3-dehydrogenase (NADP+) activity"/>
    <property type="evidence" value="ECO:0007669"/>
    <property type="project" value="InterPro"/>
</dbReference>
<evidence type="ECO:0000259" key="1">
    <source>
        <dbReference type="Pfam" id="PF08501"/>
    </source>
</evidence>
<dbReference type="SUPFAM" id="SSF51735">
    <property type="entry name" value="NAD(P)-binding Rossmann-fold domains"/>
    <property type="match status" value="1"/>
</dbReference>
<dbReference type="Pfam" id="PF08501">
    <property type="entry name" value="Shikimate_dh_N"/>
    <property type="match status" value="1"/>
</dbReference>
<proteinExistence type="predicted"/>
<dbReference type="AlphaFoldDB" id="A0A6G1H1X7"/>
<dbReference type="Gene3D" id="3.40.50.720">
    <property type="entry name" value="NAD(P)-binding Rossmann-like Domain"/>
    <property type="match status" value="1"/>
</dbReference>
<dbReference type="InterPro" id="IPR013708">
    <property type="entry name" value="Shikimate_DH-bd_N"/>
</dbReference>
<dbReference type="InterPro" id="IPR036291">
    <property type="entry name" value="NAD(P)-bd_dom_sf"/>
</dbReference>
<gene>
    <name evidence="2" type="ORF">K402DRAFT_393171</name>
</gene>
<dbReference type="GO" id="GO:0009423">
    <property type="term" value="P:chorismate biosynthetic process"/>
    <property type="evidence" value="ECO:0007669"/>
    <property type="project" value="TreeGrafter"/>
</dbReference>
<dbReference type="PANTHER" id="PTHR21089">
    <property type="entry name" value="SHIKIMATE DEHYDROGENASE"/>
    <property type="match status" value="1"/>
</dbReference>
<sequence>MSSQTPTPTLNRTAHTSGKPLALHLVGLNVSHSVGAVMHNHIARSLSLPWTFHNTECRLISEVALRITAAETVAVVVTMPWKTVVLEWLEELAETGRGEVSRRAKEMGAVNCVFHVGGDGDEDGALGGGRRIYGTNTDWAGIKGALVAASSSSSQSTTLGSGSNAMHDDRTGTAVVVGAGGAARAAIYALYRELGCSTIFVVNRDVREVEGLMEGCKSYGEGLTVVHVRKPEEVTATQREGVKYVVVTIPDFAVETEDERVAETVVKAFLDREEAGRGEDEKGVLLDLCYEPRRTRHIRLGEKYGWKTVEGTEVVGHQMREQWKHWVGEEKLEEIDWEGGWRELRMAADETPELNT</sequence>
<keyword evidence="3" id="KW-1185">Reference proteome</keyword>
<dbReference type="EMBL" id="ML977154">
    <property type="protein sequence ID" value="KAF1987020.1"/>
    <property type="molecule type" value="Genomic_DNA"/>
</dbReference>
<dbReference type="GO" id="GO:0019632">
    <property type="term" value="P:shikimate metabolic process"/>
    <property type="evidence" value="ECO:0007669"/>
    <property type="project" value="TreeGrafter"/>
</dbReference>
<name>A0A6G1H1X7_9PEZI</name>
<dbReference type="InterPro" id="IPR046346">
    <property type="entry name" value="Aminoacid_DH-like_N_sf"/>
</dbReference>
<accession>A0A6G1H1X7</accession>
<reference evidence="2" key="1">
    <citation type="journal article" date="2020" name="Stud. Mycol.">
        <title>101 Dothideomycetes genomes: a test case for predicting lifestyles and emergence of pathogens.</title>
        <authorList>
            <person name="Haridas S."/>
            <person name="Albert R."/>
            <person name="Binder M."/>
            <person name="Bloem J."/>
            <person name="Labutti K."/>
            <person name="Salamov A."/>
            <person name="Andreopoulos B."/>
            <person name="Baker S."/>
            <person name="Barry K."/>
            <person name="Bills G."/>
            <person name="Bluhm B."/>
            <person name="Cannon C."/>
            <person name="Castanera R."/>
            <person name="Culley D."/>
            <person name="Daum C."/>
            <person name="Ezra D."/>
            <person name="Gonzalez J."/>
            <person name="Henrissat B."/>
            <person name="Kuo A."/>
            <person name="Liang C."/>
            <person name="Lipzen A."/>
            <person name="Lutzoni F."/>
            <person name="Magnuson J."/>
            <person name="Mondo S."/>
            <person name="Nolan M."/>
            <person name="Ohm R."/>
            <person name="Pangilinan J."/>
            <person name="Park H.-J."/>
            <person name="Ramirez L."/>
            <person name="Alfaro M."/>
            <person name="Sun H."/>
            <person name="Tritt A."/>
            <person name="Yoshinaga Y."/>
            <person name="Zwiers L.-H."/>
            <person name="Turgeon B."/>
            <person name="Goodwin S."/>
            <person name="Spatafora J."/>
            <person name="Crous P."/>
            <person name="Grigoriev I."/>
        </authorList>
    </citation>
    <scope>NUCLEOTIDE SEQUENCE</scope>
    <source>
        <strain evidence="2">CBS 113979</strain>
    </source>
</reference>
<dbReference type="Gene3D" id="3.40.50.10860">
    <property type="entry name" value="Leucine Dehydrogenase, chain A, domain 1"/>
    <property type="match status" value="1"/>
</dbReference>
<protein>
    <submittedName>
        <fullName evidence="2">NAD(P)-binding protein</fullName>
    </submittedName>
</protein>
<dbReference type="PANTHER" id="PTHR21089:SF26">
    <property type="entry name" value="AROM POLYPEPTIDE, PUTATIVE-RELATED"/>
    <property type="match status" value="1"/>
</dbReference>
<feature type="domain" description="Shikimate dehydrogenase substrate binding N-terminal" evidence="1">
    <location>
        <begin position="25"/>
        <end position="113"/>
    </location>
</feature>
<dbReference type="OrthoDB" id="204377at2759"/>
<dbReference type="InterPro" id="IPR022893">
    <property type="entry name" value="Shikimate_DH_fam"/>
</dbReference>
<dbReference type="SUPFAM" id="SSF53223">
    <property type="entry name" value="Aminoacid dehydrogenase-like, N-terminal domain"/>
    <property type="match status" value="1"/>
</dbReference>
<organism evidence="2 3">
    <name type="scientific">Aulographum hederae CBS 113979</name>
    <dbReference type="NCBI Taxonomy" id="1176131"/>
    <lineage>
        <taxon>Eukaryota</taxon>
        <taxon>Fungi</taxon>
        <taxon>Dikarya</taxon>
        <taxon>Ascomycota</taxon>
        <taxon>Pezizomycotina</taxon>
        <taxon>Dothideomycetes</taxon>
        <taxon>Pleosporomycetidae</taxon>
        <taxon>Aulographales</taxon>
        <taxon>Aulographaceae</taxon>
    </lineage>
</organism>
<evidence type="ECO:0000313" key="3">
    <source>
        <dbReference type="Proteomes" id="UP000800041"/>
    </source>
</evidence>
<dbReference type="Proteomes" id="UP000800041">
    <property type="component" value="Unassembled WGS sequence"/>
</dbReference>
<evidence type="ECO:0000313" key="2">
    <source>
        <dbReference type="EMBL" id="KAF1987020.1"/>
    </source>
</evidence>